<evidence type="ECO:0000259" key="14">
    <source>
        <dbReference type="Pfam" id="PF00205"/>
    </source>
</evidence>
<keyword evidence="10" id="KW-0456">Lyase</keyword>
<dbReference type="Pfam" id="PF02776">
    <property type="entry name" value="TPP_enzyme_N"/>
    <property type="match status" value="1"/>
</dbReference>
<dbReference type="FunFam" id="3.40.50.970:FF:000024">
    <property type="entry name" value="Pyruvate decarboxylase isozyme"/>
    <property type="match status" value="1"/>
</dbReference>
<evidence type="ECO:0000256" key="3">
    <source>
        <dbReference type="ARBA" id="ARBA00007812"/>
    </source>
</evidence>
<evidence type="ECO:0000256" key="7">
    <source>
        <dbReference type="ARBA" id="ARBA00022793"/>
    </source>
</evidence>
<evidence type="ECO:0000313" key="17">
    <source>
        <dbReference type="EMBL" id="KXJ90691.1"/>
    </source>
</evidence>
<feature type="binding site" evidence="11">
    <location>
        <position position="484"/>
    </location>
    <ligand>
        <name>Mg(2+)</name>
        <dbReference type="ChEBI" id="CHEBI:18420"/>
    </ligand>
</feature>
<dbReference type="OrthoDB" id="3970464at2759"/>
<keyword evidence="9 12" id="KW-0786">Thiamine pyrophosphate</keyword>
<dbReference type="GO" id="GO:0000287">
    <property type="term" value="F:magnesium ion binding"/>
    <property type="evidence" value="ECO:0007669"/>
    <property type="project" value="InterPro"/>
</dbReference>
<dbReference type="GO" id="GO:0004737">
    <property type="term" value="F:pyruvate decarboxylase activity"/>
    <property type="evidence" value="ECO:0007669"/>
    <property type="project" value="UniProtKB-EC"/>
</dbReference>
<evidence type="ECO:0000256" key="9">
    <source>
        <dbReference type="ARBA" id="ARBA00023052"/>
    </source>
</evidence>
<evidence type="ECO:0000256" key="2">
    <source>
        <dbReference type="ARBA" id="ARBA00001964"/>
    </source>
</evidence>
<dbReference type="Gene3D" id="3.40.50.1220">
    <property type="entry name" value="TPP-binding domain"/>
    <property type="match status" value="1"/>
</dbReference>
<dbReference type="InParanoid" id="A0A136J0D6"/>
<feature type="binding site" evidence="11">
    <location>
        <position position="457"/>
    </location>
    <ligand>
        <name>Mg(2+)</name>
        <dbReference type="ChEBI" id="CHEBI:18420"/>
    </ligand>
</feature>
<feature type="binding site" evidence="11">
    <location>
        <position position="486"/>
    </location>
    <ligand>
        <name>Mg(2+)</name>
        <dbReference type="ChEBI" id="CHEBI:18420"/>
    </ligand>
</feature>
<dbReference type="InterPro" id="IPR047213">
    <property type="entry name" value="TPP_PYR_PDC_IPDC-like"/>
</dbReference>
<dbReference type="FunCoup" id="A0A136J0D6">
    <property type="interactions" value="934"/>
</dbReference>
<keyword evidence="8 11" id="KW-0460">Magnesium</keyword>
<dbReference type="PANTHER" id="PTHR43452:SF30">
    <property type="entry name" value="PYRUVATE DECARBOXYLASE ISOZYME 1-RELATED"/>
    <property type="match status" value="1"/>
</dbReference>
<evidence type="ECO:0000256" key="5">
    <source>
        <dbReference type="ARBA" id="ARBA00014422"/>
    </source>
</evidence>
<evidence type="ECO:0000313" key="18">
    <source>
        <dbReference type="Proteomes" id="UP000070501"/>
    </source>
</evidence>
<dbReference type="GO" id="GO:0030976">
    <property type="term" value="F:thiamine pyrophosphate binding"/>
    <property type="evidence" value="ECO:0007669"/>
    <property type="project" value="InterPro"/>
</dbReference>
<keyword evidence="18" id="KW-1185">Reference proteome</keyword>
<dbReference type="CDD" id="cd02005">
    <property type="entry name" value="TPP_PDC_IPDC"/>
    <property type="match status" value="1"/>
</dbReference>
<dbReference type="EMBL" id="KQ964252">
    <property type="protein sequence ID" value="KXJ90691.1"/>
    <property type="molecule type" value="Genomic_DNA"/>
</dbReference>
<evidence type="ECO:0000256" key="4">
    <source>
        <dbReference type="ARBA" id="ARBA00013202"/>
    </source>
</evidence>
<evidence type="ECO:0000256" key="12">
    <source>
        <dbReference type="RuleBase" id="RU362132"/>
    </source>
</evidence>
<evidence type="ECO:0000259" key="16">
    <source>
        <dbReference type="Pfam" id="PF02776"/>
    </source>
</evidence>
<keyword evidence="17" id="KW-0670">Pyruvate</keyword>
<sequence length="585" mass="64162">MDIRVGNLKKPVDVSEYLFRRLHQVGVRSVHGLPGDYNLVALDYIPKAGLKWVGNCNELNAAYAADGYARVKGIAAIVTTFGVGELSAINGLAGAYSEMVPVVHIVGTPSTASQRDGMLLHHTLGNGDFNVFANMSAPISCVVAKLADPAEIPAQIDHALQQCWLKSRPVYITLPTDMATQKVEGQRLDTPIDLSDPENKDKEREDYVVDVVLKYLHAATHPVVLVDACAVRHRVLDEIHELIEKTKLPTFVTPMGKSAVSEDHESYGGVYSGSASSPEVSKMVEQSDLVLSIGSLQSDFNTAGFTFRLSQLNTIDLHSDHCKVRYSEYPGVRMKGVLRKVIEKVDVGKLKIDKVPSRSNESPAQGTAKDKGDSDGIIRQDFFWPRIGSFLQKDDIVVTETGTANFGIWNTRFPAGVTALNQTLWGSIGWAVGACQGAALGTKDAGSGRRTVLFEGDGSLQLTAQEISTMIRHELDVIIFLIVNDGYTIERYIHGMEAEYNDVVAWKYQDLVDVFTPSSSSSSSSKPRPRKYQIRTVRELEKLLTHDDDFASGKGLRFVELYMPREDAPASLKMTAEASAKRNAE</sequence>
<reference evidence="18" key="1">
    <citation type="submission" date="2016-02" db="EMBL/GenBank/DDBJ databases">
        <title>Draft genome sequence of Microdochium bolleyi, a fungal endophyte of beachgrass.</title>
        <authorList>
            <consortium name="DOE Joint Genome Institute"/>
            <person name="David A.S."/>
            <person name="May G."/>
            <person name="Haridas S."/>
            <person name="Lim J."/>
            <person name="Wang M."/>
            <person name="Labutti K."/>
            <person name="Lipzen A."/>
            <person name="Barry K."/>
            <person name="Grigoriev I.V."/>
        </authorList>
    </citation>
    <scope>NUCLEOTIDE SEQUENCE [LARGE SCALE GENOMIC DNA]</scope>
    <source>
        <strain evidence="18">J235TASD1</strain>
    </source>
</reference>
<dbReference type="GO" id="GO:0000949">
    <property type="term" value="P:aromatic amino acid family catabolic process to alcohol via Ehrlich pathway"/>
    <property type="evidence" value="ECO:0007669"/>
    <property type="project" value="TreeGrafter"/>
</dbReference>
<dbReference type="AlphaFoldDB" id="A0A136J0D6"/>
<dbReference type="SUPFAM" id="SSF52518">
    <property type="entry name" value="Thiamin diphosphate-binding fold (THDP-binding)"/>
    <property type="match status" value="2"/>
</dbReference>
<dbReference type="PIRSF" id="PIRSF036565">
    <property type="entry name" value="Pyruvt_ip_decrb"/>
    <property type="match status" value="1"/>
</dbReference>
<evidence type="ECO:0000256" key="8">
    <source>
        <dbReference type="ARBA" id="ARBA00022842"/>
    </source>
</evidence>
<dbReference type="FunFam" id="3.40.50.970:FF:000019">
    <property type="entry name" value="Pyruvate decarboxylase isozyme"/>
    <property type="match status" value="1"/>
</dbReference>
<dbReference type="SUPFAM" id="SSF52467">
    <property type="entry name" value="DHS-like NAD/FAD-binding domain"/>
    <property type="match status" value="1"/>
</dbReference>
<comment type="cofactor">
    <cofactor evidence="2">
        <name>thiamine diphosphate</name>
        <dbReference type="ChEBI" id="CHEBI:58937"/>
    </cofactor>
</comment>
<evidence type="ECO:0000256" key="6">
    <source>
        <dbReference type="ARBA" id="ARBA00022723"/>
    </source>
</evidence>
<dbReference type="InterPro" id="IPR012000">
    <property type="entry name" value="Thiamin_PyroP_enz_cen_dom"/>
</dbReference>
<gene>
    <name evidence="17" type="ORF">Micbo1qcDRAFT_176452</name>
</gene>
<evidence type="ECO:0000256" key="10">
    <source>
        <dbReference type="ARBA" id="ARBA00023239"/>
    </source>
</evidence>
<feature type="domain" description="Thiamine pyrophosphate enzyme N-terminal TPP-binding" evidence="16">
    <location>
        <begin position="13"/>
        <end position="118"/>
    </location>
</feature>
<dbReference type="Gene3D" id="3.40.50.970">
    <property type="match status" value="2"/>
</dbReference>
<dbReference type="GO" id="GO:0005829">
    <property type="term" value="C:cytosol"/>
    <property type="evidence" value="ECO:0007669"/>
    <property type="project" value="TreeGrafter"/>
</dbReference>
<keyword evidence="7" id="KW-0210">Decarboxylase</keyword>
<dbReference type="InterPro" id="IPR047214">
    <property type="entry name" value="TPP_PDC_IPDC"/>
</dbReference>
<accession>A0A136J0D6</accession>
<protein>
    <recommendedName>
        <fullName evidence="5">Pyruvate decarboxylase</fullName>
        <ecNumber evidence="4">4.1.1.1</ecNumber>
    </recommendedName>
</protein>
<organism evidence="17 18">
    <name type="scientific">Microdochium bolleyi</name>
    <dbReference type="NCBI Taxonomy" id="196109"/>
    <lineage>
        <taxon>Eukaryota</taxon>
        <taxon>Fungi</taxon>
        <taxon>Dikarya</taxon>
        <taxon>Ascomycota</taxon>
        <taxon>Pezizomycotina</taxon>
        <taxon>Sordariomycetes</taxon>
        <taxon>Xylariomycetidae</taxon>
        <taxon>Xylariales</taxon>
        <taxon>Microdochiaceae</taxon>
        <taxon>Microdochium</taxon>
    </lineage>
</organism>
<dbReference type="Pfam" id="PF00205">
    <property type="entry name" value="TPP_enzyme_M"/>
    <property type="match status" value="1"/>
</dbReference>
<evidence type="ECO:0000256" key="11">
    <source>
        <dbReference type="PIRSR" id="PIRSR036565-2"/>
    </source>
</evidence>
<dbReference type="InterPro" id="IPR011766">
    <property type="entry name" value="TPP_enzyme_TPP-bd"/>
</dbReference>
<comment type="cofactor">
    <cofactor evidence="11">
        <name>Mg(2+)</name>
        <dbReference type="ChEBI" id="CHEBI:18420"/>
    </cofactor>
    <text evidence="11">Binds 1 Mg(2+) per subunit.</text>
</comment>
<dbReference type="PANTHER" id="PTHR43452">
    <property type="entry name" value="PYRUVATE DECARBOXYLASE"/>
    <property type="match status" value="1"/>
</dbReference>
<feature type="region of interest" description="Disordered" evidence="13">
    <location>
        <begin position="354"/>
        <end position="374"/>
    </location>
</feature>
<dbReference type="InterPro" id="IPR012001">
    <property type="entry name" value="Thiamin_PyroP_enz_TPP-bd_dom"/>
</dbReference>
<dbReference type="Pfam" id="PF02775">
    <property type="entry name" value="TPP_enzyme_C"/>
    <property type="match status" value="1"/>
</dbReference>
<feature type="domain" description="Thiamine pyrophosphate enzyme TPP-binding" evidence="15">
    <location>
        <begin position="414"/>
        <end position="493"/>
    </location>
</feature>
<dbReference type="EC" id="4.1.1.1" evidence="4"/>
<comment type="catalytic activity">
    <reaction evidence="1">
        <text>a 2-oxocarboxylate + H(+) = an aldehyde + CO2</text>
        <dbReference type="Rhea" id="RHEA:11628"/>
        <dbReference type="ChEBI" id="CHEBI:15378"/>
        <dbReference type="ChEBI" id="CHEBI:16526"/>
        <dbReference type="ChEBI" id="CHEBI:17478"/>
        <dbReference type="ChEBI" id="CHEBI:35179"/>
        <dbReference type="EC" id="4.1.1.1"/>
    </reaction>
</comment>
<dbReference type="Proteomes" id="UP000070501">
    <property type="component" value="Unassembled WGS sequence"/>
</dbReference>
<evidence type="ECO:0000259" key="15">
    <source>
        <dbReference type="Pfam" id="PF02775"/>
    </source>
</evidence>
<dbReference type="InterPro" id="IPR029061">
    <property type="entry name" value="THDP-binding"/>
</dbReference>
<dbReference type="STRING" id="196109.A0A136J0D6"/>
<dbReference type="GO" id="GO:0005634">
    <property type="term" value="C:nucleus"/>
    <property type="evidence" value="ECO:0007669"/>
    <property type="project" value="TreeGrafter"/>
</dbReference>
<keyword evidence="6 11" id="KW-0479">Metal-binding</keyword>
<dbReference type="CDD" id="cd07038">
    <property type="entry name" value="TPP_PYR_PDC_IPDC_like"/>
    <property type="match status" value="1"/>
</dbReference>
<evidence type="ECO:0000256" key="1">
    <source>
        <dbReference type="ARBA" id="ARBA00001041"/>
    </source>
</evidence>
<dbReference type="InterPro" id="IPR029035">
    <property type="entry name" value="DHS-like_NAD/FAD-binding_dom"/>
</dbReference>
<feature type="domain" description="Thiamine pyrophosphate enzyme central" evidence="14">
    <location>
        <begin position="210"/>
        <end position="343"/>
    </location>
</feature>
<proteinExistence type="inferred from homology"/>
<name>A0A136J0D6_9PEZI</name>
<comment type="similarity">
    <text evidence="3 12">Belongs to the TPP enzyme family.</text>
</comment>
<dbReference type="InterPro" id="IPR012110">
    <property type="entry name" value="PDC/IPDC-like"/>
</dbReference>
<evidence type="ECO:0000256" key="13">
    <source>
        <dbReference type="SAM" id="MobiDB-lite"/>
    </source>
</evidence>